<reference evidence="3" key="1">
    <citation type="submission" date="2022-11" db="EMBL/GenBank/DDBJ databases">
        <title>Lacinutrix neustonica HL-RS19T sp. nov., isolated from the surface microlayer sample of brackish Lake Shihwa.</title>
        <authorList>
            <person name="Choi J.Y."/>
            <person name="Hwang C.Y."/>
        </authorList>
    </citation>
    <scope>NUCLEOTIDE SEQUENCE</scope>
    <source>
        <strain evidence="3">HL-RS19</strain>
    </source>
</reference>
<dbReference type="AlphaFoldDB" id="A0A9E8MXH1"/>
<dbReference type="Gene3D" id="3.40.30.10">
    <property type="entry name" value="Glutaredoxin"/>
    <property type="match status" value="1"/>
</dbReference>
<keyword evidence="4" id="KW-1185">Reference proteome</keyword>
<proteinExistence type="predicted"/>
<accession>A0A9E8MXH1</accession>
<dbReference type="InterPro" id="IPR036249">
    <property type="entry name" value="Thioredoxin-like_sf"/>
</dbReference>
<dbReference type="KEGG" id="lnu:N7U66_03210"/>
<keyword evidence="1 2" id="KW-0732">Signal</keyword>
<dbReference type="RefSeq" id="WP_267677293.1">
    <property type="nucleotide sequence ID" value="NZ_CP113088.1"/>
</dbReference>
<dbReference type="EMBL" id="CP113088">
    <property type="protein sequence ID" value="WAC02695.1"/>
    <property type="molecule type" value="Genomic_DNA"/>
</dbReference>
<dbReference type="InterPro" id="IPR051099">
    <property type="entry name" value="AGR/TXD"/>
</dbReference>
<organism evidence="3 4">
    <name type="scientific">Lacinutrix neustonica</name>
    <dbReference type="NCBI Taxonomy" id="2980107"/>
    <lineage>
        <taxon>Bacteria</taxon>
        <taxon>Pseudomonadati</taxon>
        <taxon>Bacteroidota</taxon>
        <taxon>Flavobacteriia</taxon>
        <taxon>Flavobacteriales</taxon>
        <taxon>Flavobacteriaceae</taxon>
        <taxon>Lacinutrix</taxon>
    </lineage>
</organism>
<dbReference type="Pfam" id="PF13899">
    <property type="entry name" value="Thioredoxin_7"/>
    <property type="match status" value="1"/>
</dbReference>
<evidence type="ECO:0000313" key="4">
    <source>
        <dbReference type="Proteomes" id="UP001164705"/>
    </source>
</evidence>
<evidence type="ECO:0000256" key="1">
    <source>
        <dbReference type="ARBA" id="ARBA00022729"/>
    </source>
</evidence>
<sequence>MKKLFILLALCMGTLSFSQEEDYSKLNWLTDFDQAAKESQISNKPILMYFTGSDWCGPCKSLKTDFFNSDAFIVKSENFVLLEIDMPRRSDIITPEQKAKNIILIKKYNPNGGYPNIVALNKKLQVIGELSRLYLFT</sequence>
<protein>
    <submittedName>
        <fullName evidence="3">Thioredoxin family protein</fullName>
    </submittedName>
</protein>
<gene>
    <name evidence="3" type="ORF">N7U66_03210</name>
</gene>
<dbReference type="PANTHER" id="PTHR15337">
    <property type="entry name" value="ANTERIOR GRADIENT PROTEIN-RELATED"/>
    <property type="match status" value="1"/>
</dbReference>
<dbReference type="PANTHER" id="PTHR15337:SF11">
    <property type="entry name" value="THIOREDOXIN DOMAIN-CONTAINING PROTEIN"/>
    <property type="match status" value="1"/>
</dbReference>
<feature type="chain" id="PRO_5038374421" evidence="2">
    <location>
        <begin position="19"/>
        <end position="137"/>
    </location>
</feature>
<evidence type="ECO:0000313" key="3">
    <source>
        <dbReference type="EMBL" id="WAC02695.1"/>
    </source>
</evidence>
<dbReference type="Proteomes" id="UP001164705">
    <property type="component" value="Chromosome"/>
</dbReference>
<evidence type="ECO:0000256" key="2">
    <source>
        <dbReference type="SAM" id="SignalP"/>
    </source>
</evidence>
<feature type="signal peptide" evidence="2">
    <location>
        <begin position="1"/>
        <end position="18"/>
    </location>
</feature>
<name>A0A9E8MXH1_9FLAO</name>
<dbReference type="SUPFAM" id="SSF52833">
    <property type="entry name" value="Thioredoxin-like"/>
    <property type="match status" value="1"/>
</dbReference>